<evidence type="ECO:0000256" key="1">
    <source>
        <dbReference type="SAM" id="Phobius"/>
    </source>
</evidence>
<dbReference type="EMBL" id="MT143101">
    <property type="protein sequence ID" value="QJA92845.1"/>
    <property type="molecule type" value="Genomic_DNA"/>
</dbReference>
<gene>
    <name evidence="2" type="ORF">MM415B04444_0002</name>
</gene>
<proteinExistence type="predicted"/>
<evidence type="ECO:0000313" key="2">
    <source>
        <dbReference type="EMBL" id="QJA92845.1"/>
    </source>
</evidence>
<accession>A0A6M3LIX7</accession>
<keyword evidence="1" id="KW-1133">Transmembrane helix</keyword>
<keyword evidence="1" id="KW-0472">Membrane</keyword>
<dbReference type="AlphaFoldDB" id="A0A6M3LIX7"/>
<organism evidence="2">
    <name type="scientific">viral metagenome</name>
    <dbReference type="NCBI Taxonomy" id="1070528"/>
    <lineage>
        <taxon>unclassified sequences</taxon>
        <taxon>metagenomes</taxon>
        <taxon>organismal metagenomes</taxon>
    </lineage>
</organism>
<feature type="transmembrane region" description="Helical" evidence="1">
    <location>
        <begin position="12"/>
        <end position="43"/>
    </location>
</feature>
<name>A0A6M3LIX7_9ZZZZ</name>
<keyword evidence="1" id="KW-0812">Transmembrane</keyword>
<protein>
    <submittedName>
        <fullName evidence="2">Uncharacterized protein</fullName>
    </submittedName>
</protein>
<reference evidence="2" key="1">
    <citation type="submission" date="2020-03" db="EMBL/GenBank/DDBJ databases">
        <title>The deep terrestrial virosphere.</title>
        <authorList>
            <person name="Holmfeldt K."/>
            <person name="Nilsson E."/>
            <person name="Simone D."/>
            <person name="Lopez-Fernandez M."/>
            <person name="Wu X."/>
            <person name="de Brujin I."/>
            <person name="Lundin D."/>
            <person name="Andersson A."/>
            <person name="Bertilsson S."/>
            <person name="Dopson M."/>
        </authorList>
    </citation>
    <scope>NUCLEOTIDE SEQUENCE</scope>
    <source>
        <strain evidence="2">MM415B04444</strain>
    </source>
</reference>
<sequence length="74" mass="8526">MSTQYLLRGTVVAPIAILSLVFCPWWVGALGFAWVALNLWLWWRESQRDDEPQAVRVLSAFASEAFAEDWEEQP</sequence>